<dbReference type="SUPFAM" id="SSF51735">
    <property type="entry name" value="NAD(P)-binding Rossmann-fold domains"/>
    <property type="match status" value="1"/>
</dbReference>
<dbReference type="InterPro" id="IPR041694">
    <property type="entry name" value="ADH_N_2"/>
</dbReference>
<dbReference type="Proteomes" id="UP000663840">
    <property type="component" value="Unassembled WGS sequence"/>
</dbReference>
<dbReference type="SMART" id="SM00829">
    <property type="entry name" value="PKS_ER"/>
    <property type="match status" value="1"/>
</dbReference>
<dbReference type="Gene3D" id="3.40.50.720">
    <property type="entry name" value="NAD(P)-binding Rossmann-like Domain"/>
    <property type="match status" value="1"/>
</dbReference>
<dbReference type="GO" id="GO:0016628">
    <property type="term" value="F:oxidoreductase activity, acting on the CH-CH group of donors, NAD or NADP as acceptor"/>
    <property type="evidence" value="ECO:0007669"/>
    <property type="project" value="InterPro"/>
</dbReference>
<dbReference type="InterPro" id="IPR036291">
    <property type="entry name" value="NAD(P)-bd_dom_sf"/>
</dbReference>
<dbReference type="InterPro" id="IPR013149">
    <property type="entry name" value="ADH-like_C"/>
</dbReference>
<dbReference type="Gene3D" id="3.90.180.10">
    <property type="entry name" value="Medium-chain alcohol dehydrogenases, catalytic domain"/>
    <property type="match status" value="1"/>
</dbReference>
<name>A0A8H3H1S0_9AGAM</name>
<evidence type="ECO:0000259" key="2">
    <source>
        <dbReference type="SMART" id="SM00829"/>
    </source>
</evidence>
<proteinExistence type="predicted"/>
<comment type="caution">
    <text evidence="3">The sequence shown here is derived from an EMBL/GenBank/DDBJ whole genome shotgun (WGS) entry which is preliminary data.</text>
</comment>
<dbReference type="InterPro" id="IPR011032">
    <property type="entry name" value="GroES-like_sf"/>
</dbReference>
<gene>
    <name evidence="3" type="ORF">RDB_LOCUS126970</name>
</gene>
<dbReference type="EMBL" id="CAJMWR010003978">
    <property type="protein sequence ID" value="CAE6477697.1"/>
    <property type="molecule type" value="Genomic_DNA"/>
</dbReference>
<dbReference type="AlphaFoldDB" id="A0A8H3H1S0"/>
<accession>A0A8H3H1S0</accession>
<keyword evidence="1" id="KW-0560">Oxidoreductase</keyword>
<dbReference type="InterPro" id="IPR020843">
    <property type="entry name" value="ER"/>
</dbReference>
<organism evidence="3 4">
    <name type="scientific">Rhizoctonia solani</name>
    <dbReference type="NCBI Taxonomy" id="456999"/>
    <lineage>
        <taxon>Eukaryota</taxon>
        <taxon>Fungi</taxon>
        <taxon>Dikarya</taxon>
        <taxon>Basidiomycota</taxon>
        <taxon>Agaricomycotina</taxon>
        <taxon>Agaricomycetes</taxon>
        <taxon>Cantharellales</taxon>
        <taxon>Ceratobasidiaceae</taxon>
        <taxon>Rhizoctonia</taxon>
    </lineage>
</organism>
<evidence type="ECO:0000313" key="3">
    <source>
        <dbReference type="EMBL" id="CAE6477697.1"/>
    </source>
</evidence>
<dbReference type="FunFam" id="3.40.50.720:FF:000121">
    <property type="entry name" value="Prostaglandin reductase 2"/>
    <property type="match status" value="1"/>
</dbReference>
<dbReference type="InterPro" id="IPR045010">
    <property type="entry name" value="MDR_fam"/>
</dbReference>
<feature type="domain" description="Enoyl reductase (ER)" evidence="2">
    <location>
        <begin position="18"/>
        <end position="310"/>
    </location>
</feature>
<dbReference type="SUPFAM" id="SSF50129">
    <property type="entry name" value="GroES-like"/>
    <property type="match status" value="1"/>
</dbReference>
<reference evidence="3" key="1">
    <citation type="submission" date="2021-01" db="EMBL/GenBank/DDBJ databases">
        <authorList>
            <person name="Kaushik A."/>
        </authorList>
    </citation>
    <scope>NUCLEOTIDE SEQUENCE</scope>
    <source>
        <strain evidence="3">AG1-1A</strain>
    </source>
</reference>
<sequence length="311" mass="33522">MAVPRQTRRIFLSENPQGHITKSTFGSETANLPTPTPDQVIVRTDYLSLDPAMRVWLNDDVTYVPPVRVGETMRGAGVGTVVHGNNQIKTGDVVYGVLGWAEYIIASAQSLRVLHPSEGFTALDYLGPLGTTGMTAYFGLLEVGKLKVGETLVVSAAAGGVGSLVCQIGKIKGAKVIAIASGTKCAWLTNDLGVDAALDYKSPNFTNKFSETVGGIDVFFDNVGGEILDLVLTRLNRGARIVLCGTISTYNNAGLSDSKGMKNYSSLITQRAEIRGFVVYDYKGRYGEAESNMTKWIREDGLKYQYQVESG</sequence>
<dbReference type="Pfam" id="PF16884">
    <property type="entry name" value="ADH_N_2"/>
    <property type="match status" value="1"/>
</dbReference>
<feature type="non-terminal residue" evidence="3">
    <location>
        <position position="1"/>
    </location>
</feature>
<evidence type="ECO:0000256" key="1">
    <source>
        <dbReference type="ARBA" id="ARBA00023002"/>
    </source>
</evidence>
<dbReference type="Pfam" id="PF00107">
    <property type="entry name" value="ADH_zinc_N"/>
    <property type="match status" value="1"/>
</dbReference>
<dbReference type="PANTHER" id="PTHR43205">
    <property type="entry name" value="PROSTAGLANDIN REDUCTASE"/>
    <property type="match status" value="1"/>
</dbReference>
<protein>
    <recommendedName>
        <fullName evidence="2">Enoyl reductase (ER) domain-containing protein</fullName>
    </recommendedName>
</protein>
<evidence type="ECO:0000313" key="4">
    <source>
        <dbReference type="Proteomes" id="UP000663840"/>
    </source>
</evidence>
<dbReference type="PANTHER" id="PTHR43205:SF42">
    <property type="entry name" value="ALCOHOL DEHYDROGENASE, ZINC-CONTAINING (AFU_ORTHOLOGUE AFUA_7G04530)"/>
    <property type="match status" value="1"/>
</dbReference>
<dbReference type="CDD" id="cd05288">
    <property type="entry name" value="PGDH"/>
    <property type="match status" value="1"/>
</dbReference>